<evidence type="ECO:0000313" key="10">
    <source>
        <dbReference type="EMBL" id="EQD59750.1"/>
    </source>
</evidence>
<reference evidence="10" key="2">
    <citation type="journal article" date="2014" name="ISME J.">
        <title>Microbial stratification in low pH oxic and suboxic macroscopic growths along an acid mine drainage.</title>
        <authorList>
            <person name="Mendez-Garcia C."/>
            <person name="Mesa V."/>
            <person name="Sprenger R.R."/>
            <person name="Richter M."/>
            <person name="Diez M.S."/>
            <person name="Solano J."/>
            <person name="Bargiela R."/>
            <person name="Golyshina O.V."/>
            <person name="Manteca A."/>
            <person name="Ramos J.L."/>
            <person name="Gallego J.R."/>
            <person name="Llorente I."/>
            <person name="Martins Dos Santos V.A."/>
            <person name="Jensen O.N."/>
            <person name="Pelaez A.I."/>
            <person name="Sanchez J."/>
            <person name="Ferrer M."/>
        </authorList>
    </citation>
    <scope>NUCLEOTIDE SEQUENCE</scope>
</reference>
<dbReference type="AlphaFoldDB" id="T1C0S5"/>
<dbReference type="Gene3D" id="3.30.230.10">
    <property type="match status" value="1"/>
</dbReference>
<dbReference type="PROSITE" id="PS50880">
    <property type="entry name" value="TOPRIM"/>
    <property type="match status" value="1"/>
</dbReference>
<dbReference type="InterPro" id="IPR018522">
    <property type="entry name" value="TopoIIA_CS"/>
</dbReference>
<dbReference type="InterPro" id="IPR005737">
    <property type="entry name" value="TopoIV_B_Gneg"/>
</dbReference>
<dbReference type="Pfam" id="PF00986">
    <property type="entry name" value="DNA_gyraseB_C"/>
    <property type="match status" value="1"/>
</dbReference>
<dbReference type="CDD" id="cd00329">
    <property type="entry name" value="TopoII_MutL_Trans"/>
    <property type="match status" value="1"/>
</dbReference>
<organism evidence="10">
    <name type="scientific">mine drainage metagenome</name>
    <dbReference type="NCBI Taxonomy" id="410659"/>
    <lineage>
        <taxon>unclassified sequences</taxon>
        <taxon>metagenomes</taxon>
        <taxon>ecological metagenomes</taxon>
    </lineage>
</organism>
<evidence type="ECO:0000256" key="6">
    <source>
        <dbReference type="ARBA" id="ARBA00022842"/>
    </source>
</evidence>
<feature type="non-terminal residue" evidence="10">
    <location>
        <position position="519"/>
    </location>
</feature>
<dbReference type="PRINTS" id="PR01098">
    <property type="entry name" value="TOPISMRASE4B"/>
</dbReference>
<dbReference type="InterPro" id="IPR013760">
    <property type="entry name" value="Topo_IIA-like_dom_sf"/>
</dbReference>
<dbReference type="Gene3D" id="3.30.565.10">
    <property type="entry name" value="Histidine kinase-like ATPase, C-terminal domain"/>
    <property type="match status" value="1"/>
</dbReference>
<dbReference type="SUPFAM" id="SSF54211">
    <property type="entry name" value="Ribosomal protein S5 domain 2-like"/>
    <property type="match status" value="1"/>
</dbReference>
<keyword evidence="5" id="KW-0067">ATP-binding</keyword>
<dbReference type="SUPFAM" id="SSF56719">
    <property type="entry name" value="Type II DNA topoisomerase"/>
    <property type="match status" value="1"/>
</dbReference>
<evidence type="ECO:0000256" key="7">
    <source>
        <dbReference type="ARBA" id="ARBA00023125"/>
    </source>
</evidence>
<dbReference type="PANTHER" id="PTHR45866:SF4">
    <property type="entry name" value="DNA TOPOISOMERASE 4 SUBUNIT B"/>
    <property type="match status" value="1"/>
</dbReference>
<dbReference type="SMART" id="SM00433">
    <property type="entry name" value="TOP2c"/>
    <property type="match status" value="1"/>
</dbReference>
<comment type="catalytic activity">
    <reaction evidence="1">
        <text>ATP-dependent breakage, passage and rejoining of double-stranded DNA.</text>
        <dbReference type="EC" id="5.6.2.2"/>
    </reaction>
</comment>
<dbReference type="EC" id="5.6.2.2" evidence="2"/>
<evidence type="ECO:0000256" key="1">
    <source>
        <dbReference type="ARBA" id="ARBA00000185"/>
    </source>
</evidence>
<dbReference type="GO" id="GO:0005694">
    <property type="term" value="C:chromosome"/>
    <property type="evidence" value="ECO:0007669"/>
    <property type="project" value="InterPro"/>
</dbReference>
<dbReference type="PRINTS" id="PR00418">
    <property type="entry name" value="TPI2FAMILY"/>
</dbReference>
<dbReference type="InterPro" id="IPR036890">
    <property type="entry name" value="HATPase_C_sf"/>
</dbReference>
<proteinExistence type="predicted"/>
<dbReference type="SUPFAM" id="SSF55874">
    <property type="entry name" value="ATPase domain of HSP90 chaperone/DNA topoisomerase II/histidine kinase"/>
    <property type="match status" value="1"/>
</dbReference>
<keyword evidence="3" id="KW-0479">Metal-binding</keyword>
<dbReference type="Gene3D" id="3.40.50.670">
    <property type="match status" value="1"/>
</dbReference>
<dbReference type="GO" id="GO:0006265">
    <property type="term" value="P:DNA topological change"/>
    <property type="evidence" value="ECO:0007669"/>
    <property type="project" value="InterPro"/>
</dbReference>
<dbReference type="PROSITE" id="PS00177">
    <property type="entry name" value="TOPOISOMERASE_II"/>
    <property type="match status" value="1"/>
</dbReference>
<dbReference type="GO" id="GO:0003677">
    <property type="term" value="F:DNA binding"/>
    <property type="evidence" value="ECO:0007669"/>
    <property type="project" value="UniProtKB-KW"/>
</dbReference>
<comment type="caution">
    <text evidence="10">The sequence shown here is derived from an EMBL/GenBank/DDBJ whole genome shotgun (WGS) entry which is preliminary data.</text>
</comment>
<dbReference type="GO" id="GO:0005524">
    <property type="term" value="F:ATP binding"/>
    <property type="evidence" value="ECO:0007669"/>
    <property type="project" value="UniProtKB-KW"/>
</dbReference>
<evidence type="ECO:0000256" key="4">
    <source>
        <dbReference type="ARBA" id="ARBA00022741"/>
    </source>
</evidence>
<keyword evidence="6" id="KW-0460">Magnesium</keyword>
<dbReference type="InterPro" id="IPR013506">
    <property type="entry name" value="Topo_IIA_bsu_dom2"/>
</dbReference>
<evidence type="ECO:0000256" key="5">
    <source>
        <dbReference type="ARBA" id="ARBA00022840"/>
    </source>
</evidence>
<sequence>MIFTVLHAGSKFGEKIYQFSGGLHGVGVSVVNALSRRLEVWVRRGGGEYHMAFEAGAPILPLTQIGRVPRGETGTRIRFWVDPGYFENPRFSRETLIRALRAKAVLLPGFSVALVDESTGENWQWRYEAGLGAYLREALPAGIRLPEPPFVGHFRSERAEATFALAWQADGMAAELTESYVNLIPTPQGGSHVAGLRSGLLDAVREFCDYRNLLPRGVKLTADDVFHALNYVLSVKLREVEFSGQLKERLNSREAAGFVSGVAKDGFSLWLHQSPALGEPIAQLIVHHALQRMRTETQIARKKPTAGLALPGKLADCAGGDLENTELFLVEGDSAGGSARQARDRLFQAVLPLRGKILNTWESDAHEILQSVEIRDLATALGVEPGSPDLSRLRYGRICILADADSDGAHIATLLCALFVRHFPELIRQGRLYVAMPPLYRIDVGQTIFYALDEPEKAGILDRVQAEGRREKIQVTRFKGLGEMNPIQLRETTMAPETRRLIRLALSDVRETETALDLL</sequence>
<dbReference type="GO" id="GO:0003918">
    <property type="term" value="F:DNA topoisomerase type II (double strand cut, ATP-hydrolyzing) activity"/>
    <property type="evidence" value="ECO:0007669"/>
    <property type="project" value="UniProtKB-EC"/>
</dbReference>
<keyword evidence="7" id="KW-0238">DNA-binding</keyword>
<dbReference type="InterPro" id="IPR014721">
    <property type="entry name" value="Ribsml_uS5_D2-typ_fold_subgr"/>
</dbReference>
<dbReference type="EMBL" id="AUZY01005216">
    <property type="protein sequence ID" value="EQD59750.1"/>
    <property type="molecule type" value="Genomic_DNA"/>
</dbReference>
<dbReference type="Pfam" id="PF01751">
    <property type="entry name" value="Toprim"/>
    <property type="match status" value="1"/>
</dbReference>
<evidence type="ECO:0000259" key="9">
    <source>
        <dbReference type="PROSITE" id="PS50880"/>
    </source>
</evidence>
<reference evidence="10" key="1">
    <citation type="submission" date="2013-08" db="EMBL/GenBank/DDBJ databases">
        <authorList>
            <person name="Mendez C."/>
            <person name="Richter M."/>
            <person name="Ferrer M."/>
            <person name="Sanchez J."/>
        </authorList>
    </citation>
    <scope>NUCLEOTIDE SEQUENCE</scope>
</reference>
<gene>
    <name evidence="10" type="ORF">B1B_08066</name>
</gene>
<keyword evidence="8 10" id="KW-0413">Isomerase</keyword>
<evidence type="ECO:0000256" key="3">
    <source>
        <dbReference type="ARBA" id="ARBA00022723"/>
    </source>
</evidence>
<dbReference type="InterPro" id="IPR001241">
    <property type="entry name" value="Topo_IIA"/>
</dbReference>
<evidence type="ECO:0000256" key="2">
    <source>
        <dbReference type="ARBA" id="ARBA00012895"/>
    </source>
</evidence>
<dbReference type="InterPro" id="IPR013759">
    <property type="entry name" value="Topo_IIA_B_C"/>
</dbReference>
<dbReference type="PANTHER" id="PTHR45866">
    <property type="entry name" value="DNA GYRASE/TOPOISOMERASE SUBUNIT B"/>
    <property type="match status" value="1"/>
</dbReference>
<keyword evidence="4" id="KW-0547">Nucleotide-binding</keyword>
<feature type="domain" description="Toprim" evidence="9">
    <location>
        <begin position="325"/>
        <end position="438"/>
    </location>
</feature>
<dbReference type="GO" id="GO:0046872">
    <property type="term" value="F:metal ion binding"/>
    <property type="evidence" value="ECO:0007669"/>
    <property type="project" value="UniProtKB-KW"/>
</dbReference>
<dbReference type="InterPro" id="IPR002288">
    <property type="entry name" value="DNA_gyrase_B_C"/>
</dbReference>
<evidence type="ECO:0000256" key="8">
    <source>
        <dbReference type="ARBA" id="ARBA00023235"/>
    </source>
</evidence>
<name>T1C0S5_9ZZZZ</name>
<accession>T1C0S5</accession>
<protein>
    <recommendedName>
        <fullName evidence="2">DNA topoisomerase (ATP-hydrolyzing)</fullName>
        <ecNumber evidence="2">5.6.2.2</ecNumber>
    </recommendedName>
</protein>
<dbReference type="InterPro" id="IPR006171">
    <property type="entry name" value="TOPRIM_dom"/>
</dbReference>
<dbReference type="InterPro" id="IPR020568">
    <property type="entry name" value="Ribosomal_Su5_D2-typ_SF"/>
</dbReference>
<dbReference type="Pfam" id="PF00204">
    <property type="entry name" value="DNA_gyraseB"/>
    <property type="match status" value="1"/>
</dbReference>